<dbReference type="InterPro" id="IPR011990">
    <property type="entry name" value="TPR-like_helical_dom_sf"/>
</dbReference>
<dbReference type="PANTHER" id="PTHR35807">
    <property type="entry name" value="TRANSCRIPTIONAL REGULATOR REDD-RELATED"/>
    <property type="match status" value="1"/>
</dbReference>
<dbReference type="SUPFAM" id="SSF48452">
    <property type="entry name" value="TPR-like"/>
    <property type="match status" value="1"/>
</dbReference>
<dbReference type="Pfam" id="PF03704">
    <property type="entry name" value="BTAD"/>
    <property type="match status" value="1"/>
</dbReference>
<feature type="domain" description="Bacterial transcriptional activator" evidence="4">
    <location>
        <begin position="1"/>
        <end position="82"/>
    </location>
</feature>
<feature type="region of interest" description="Disordered" evidence="3">
    <location>
        <begin position="101"/>
        <end position="125"/>
    </location>
</feature>
<evidence type="ECO:0000259" key="4">
    <source>
        <dbReference type="Pfam" id="PF03704"/>
    </source>
</evidence>
<evidence type="ECO:0000256" key="1">
    <source>
        <dbReference type="ARBA" id="ARBA00023015"/>
    </source>
</evidence>
<proteinExistence type="predicted"/>
<keyword evidence="2" id="KW-0804">Transcription</keyword>
<protein>
    <submittedName>
        <fullName evidence="5">BTAD domain-containing putative transcriptional regulator</fullName>
    </submittedName>
</protein>
<dbReference type="RefSeq" id="WP_396679863.1">
    <property type="nucleotide sequence ID" value="NZ_JBIRPU010000008.1"/>
</dbReference>
<accession>A0ABW7SJN8</accession>
<keyword evidence="1" id="KW-0805">Transcription regulation</keyword>
<evidence type="ECO:0000256" key="2">
    <source>
        <dbReference type="ARBA" id="ARBA00023163"/>
    </source>
</evidence>
<dbReference type="InterPro" id="IPR005158">
    <property type="entry name" value="BTAD"/>
</dbReference>
<name>A0ABW7SJN8_9ACTN</name>
<dbReference type="Gene3D" id="1.25.40.10">
    <property type="entry name" value="Tetratricopeptide repeat domain"/>
    <property type="match status" value="1"/>
</dbReference>
<dbReference type="PANTHER" id="PTHR35807:SF1">
    <property type="entry name" value="TRANSCRIPTIONAL REGULATOR REDD"/>
    <property type="match status" value="1"/>
</dbReference>
<dbReference type="Proteomes" id="UP001611075">
    <property type="component" value="Unassembled WGS sequence"/>
</dbReference>
<sequence length="142" mass="15666">MERLFGLELALGRHHALIAELTRYVAEYPLRERLRTQLMVTLYRCGRQLEALRMARQGCHMLADQHGLDPGPLLRGLEVAILRQDPKLDLDERAAPDAAAAVAGTASPGWRAQRRPHAAGWPDSTSRYASTLSAVARDSNSG</sequence>
<dbReference type="CDD" id="cd15831">
    <property type="entry name" value="BTAD"/>
    <property type="match status" value="1"/>
</dbReference>
<evidence type="ECO:0000313" key="6">
    <source>
        <dbReference type="Proteomes" id="UP001611075"/>
    </source>
</evidence>
<dbReference type="EMBL" id="JBIRPU010000008">
    <property type="protein sequence ID" value="MFI0793905.1"/>
    <property type="molecule type" value="Genomic_DNA"/>
</dbReference>
<comment type="caution">
    <text evidence="5">The sequence shown here is derived from an EMBL/GenBank/DDBJ whole genome shotgun (WGS) entry which is preliminary data.</text>
</comment>
<dbReference type="InterPro" id="IPR051677">
    <property type="entry name" value="AfsR-DnrI-RedD_regulator"/>
</dbReference>
<evidence type="ECO:0000256" key="3">
    <source>
        <dbReference type="SAM" id="MobiDB-lite"/>
    </source>
</evidence>
<reference evidence="5 6" key="1">
    <citation type="submission" date="2024-10" db="EMBL/GenBank/DDBJ databases">
        <title>The Natural Products Discovery Center: Release of the First 8490 Sequenced Strains for Exploring Actinobacteria Biosynthetic Diversity.</title>
        <authorList>
            <person name="Kalkreuter E."/>
            <person name="Kautsar S.A."/>
            <person name="Yang D."/>
            <person name="Bader C.D."/>
            <person name="Teijaro C.N."/>
            <person name="Fluegel L."/>
            <person name="Davis C.M."/>
            <person name="Simpson J.R."/>
            <person name="Lauterbach L."/>
            <person name="Steele A.D."/>
            <person name="Gui C."/>
            <person name="Meng S."/>
            <person name="Li G."/>
            <person name="Viehrig K."/>
            <person name="Ye F."/>
            <person name="Su P."/>
            <person name="Kiefer A.F."/>
            <person name="Nichols A."/>
            <person name="Cepeda A.J."/>
            <person name="Yan W."/>
            <person name="Fan B."/>
            <person name="Jiang Y."/>
            <person name="Adhikari A."/>
            <person name="Zheng C.-J."/>
            <person name="Schuster L."/>
            <person name="Cowan T.M."/>
            <person name="Smanski M.J."/>
            <person name="Chevrette M.G."/>
            <person name="De Carvalho L.P.S."/>
            <person name="Shen B."/>
        </authorList>
    </citation>
    <scope>NUCLEOTIDE SEQUENCE [LARGE SCALE GENOMIC DNA]</scope>
    <source>
        <strain evidence="5 6">NPDC021253</strain>
    </source>
</reference>
<evidence type="ECO:0000313" key="5">
    <source>
        <dbReference type="EMBL" id="MFI0793905.1"/>
    </source>
</evidence>
<gene>
    <name evidence="5" type="ORF">ACH4OY_14620</name>
</gene>
<keyword evidence="6" id="KW-1185">Reference proteome</keyword>
<organism evidence="5 6">
    <name type="scientific">Micromonospora rubida</name>
    <dbReference type="NCBI Taxonomy" id="2697657"/>
    <lineage>
        <taxon>Bacteria</taxon>
        <taxon>Bacillati</taxon>
        <taxon>Actinomycetota</taxon>
        <taxon>Actinomycetes</taxon>
        <taxon>Micromonosporales</taxon>
        <taxon>Micromonosporaceae</taxon>
        <taxon>Micromonospora</taxon>
    </lineage>
</organism>